<dbReference type="PANTHER" id="PTHR46060">
    <property type="entry name" value="MARINER MOS1 TRANSPOSASE-LIKE PROTEIN"/>
    <property type="match status" value="1"/>
</dbReference>
<dbReference type="PANTHER" id="PTHR46060:SF1">
    <property type="entry name" value="MARINER MOS1 TRANSPOSASE-LIKE PROTEIN"/>
    <property type="match status" value="1"/>
</dbReference>
<dbReference type="Pfam" id="PF01359">
    <property type="entry name" value="Transposase_1"/>
    <property type="match status" value="1"/>
</dbReference>
<keyword evidence="3" id="KW-1185">Reference proteome</keyword>
<protein>
    <submittedName>
        <fullName evidence="2">Uncharacterized protein</fullName>
    </submittedName>
</protein>
<evidence type="ECO:0000313" key="2">
    <source>
        <dbReference type="EMBL" id="UYV65274.1"/>
    </source>
</evidence>
<feature type="compositionally biased region" description="Basic and acidic residues" evidence="1">
    <location>
        <begin position="1"/>
        <end position="11"/>
    </location>
</feature>
<sequence>MDETWVHHYTPDTKQQSKQCAEAGGSAPKKVKSIASARKDMASVFWDVKNILLIDYLGIRNNNRTIAGEYYSNFLDHLDVKICDKRKKINFHQNNAPAHKKCFGNEKTVKFERFASNEEVERAVDEYFNRLPDSHFWEGILILEKLRTKCVEVKEDYPPYQRNDAFSMHRAANCLAPRARLYGLASWGQPINPQASPRVHGQGTMASCLILVKELSKSDKHHTVRMCKPSQCHLTSQLTFDPAEVRTSSLDQIHFITSMTTAGVDVCSAMSDVMSSGLA</sequence>
<evidence type="ECO:0000256" key="1">
    <source>
        <dbReference type="SAM" id="MobiDB-lite"/>
    </source>
</evidence>
<name>A0ABY6KA60_9ARAC</name>
<feature type="region of interest" description="Disordered" evidence="1">
    <location>
        <begin position="1"/>
        <end position="25"/>
    </location>
</feature>
<reference evidence="2 3" key="1">
    <citation type="submission" date="2022-01" db="EMBL/GenBank/DDBJ databases">
        <title>A chromosomal length assembly of Cordylochernes scorpioides.</title>
        <authorList>
            <person name="Zeh D."/>
            <person name="Zeh J."/>
        </authorList>
    </citation>
    <scope>NUCLEOTIDE SEQUENCE [LARGE SCALE GENOMIC DNA]</scope>
    <source>
        <strain evidence="2">IN4F17</strain>
        <tissue evidence="2">Whole Body</tissue>
    </source>
</reference>
<dbReference type="InterPro" id="IPR001888">
    <property type="entry name" value="Transposase_1"/>
</dbReference>
<gene>
    <name evidence="2" type="ORF">LAZ67_3003772</name>
</gene>
<dbReference type="InterPro" id="IPR036397">
    <property type="entry name" value="RNaseH_sf"/>
</dbReference>
<organism evidence="2 3">
    <name type="scientific">Cordylochernes scorpioides</name>
    <dbReference type="NCBI Taxonomy" id="51811"/>
    <lineage>
        <taxon>Eukaryota</taxon>
        <taxon>Metazoa</taxon>
        <taxon>Ecdysozoa</taxon>
        <taxon>Arthropoda</taxon>
        <taxon>Chelicerata</taxon>
        <taxon>Arachnida</taxon>
        <taxon>Pseudoscorpiones</taxon>
        <taxon>Cheliferoidea</taxon>
        <taxon>Chernetidae</taxon>
        <taxon>Cordylochernes</taxon>
    </lineage>
</organism>
<accession>A0ABY6KA60</accession>
<dbReference type="EMBL" id="CP092865">
    <property type="protein sequence ID" value="UYV65274.1"/>
    <property type="molecule type" value="Genomic_DNA"/>
</dbReference>
<dbReference type="InterPro" id="IPR052709">
    <property type="entry name" value="Transposase-MT_Hybrid"/>
</dbReference>
<dbReference type="Proteomes" id="UP001235939">
    <property type="component" value="Chromosome 03"/>
</dbReference>
<dbReference type="Gene3D" id="3.30.420.10">
    <property type="entry name" value="Ribonuclease H-like superfamily/Ribonuclease H"/>
    <property type="match status" value="1"/>
</dbReference>
<proteinExistence type="predicted"/>
<evidence type="ECO:0000313" key="3">
    <source>
        <dbReference type="Proteomes" id="UP001235939"/>
    </source>
</evidence>